<sequence>MERLKSTFKSLRGAVTGVRPIGSVCVQEANTESFLGDVDLCSTSESSGSAPISLNLRHDSPPPREDDSTAPSSSSSSIGHDLPIGPISSERFFFSPCTSKSIVEDRSCKAALCETVDVSSEDPYRDFLASMEEVVAAHELREWRCLQELLHCYLRLNERKNHKVIVLAFVDLLMRLMEQDEPRKSRMEDYLPSRSRS</sequence>
<keyword evidence="5 6" id="KW-0539">Nucleus</keyword>
<evidence type="ECO:0000256" key="2">
    <source>
        <dbReference type="ARBA" id="ARBA00022491"/>
    </source>
</evidence>
<evidence type="ECO:0000313" key="9">
    <source>
        <dbReference type="EMBL" id="KAG6484617.1"/>
    </source>
</evidence>
<comment type="subcellular location">
    <subcellularLocation>
        <location evidence="1 6">Nucleus</location>
    </subcellularLocation>
</comment>
<gene>
    <name evidence="9" type="ORF">ZIOFF_053138</name>
</gene>
<evidence type="ECO:0000256" key="4">
    <source>
        <dbReference type="ARBA" id="ARBA00023163"/>
    </source>
</evidence>
<name>A0A8J5FCR1_ZINOF</name>
<feature type="region of interest" description="Disordered" evidence="7">
    <location>
        <begin position="45"/>
        <end position="80"/>
    </location>
</feature>
<organism evidence="9 10">
    <name type="scientific">Zingiber officinale</name>
    <name type="common">Ginger</name>
    <name type="synonym">Amomum zingiber</name>
    <dbReference type="NCBI Taxonomy" id="94328"/>
    <lineage>
        <taxon>Eukaryota</taxon>
        <taxon>Viridiplantae</taxon>
        <taxon>Streptophyta</taxon>
        <taxon>Embryophyta</taxon>
        <taxon>Tracheophyta</taxon>
        <taxon>Spermatophyta</taxon>
        <taxon>Magnoliopsida</taxon>
        <taxon>Liliopsida</taxon>
        <taxon>Zingiberales</taxon>
        <taxon>Zingiberaceae</taxon>
        <taxon>Zingiber</taxon>
    </lineage>
</organism>
<dbReference type="InterPro" id="IPR006458">
    <property type="entry name" value="Ovate_C"/>
</dbReference>
<dbReference type="PANTHER" id="PTHR33057:SF218">
    <property type="entry name" value="TRANSCRIPTION REPRESSOR"/>
    <property type="match status" value="1"/>
</dbReference>
<dbReference type="EMBL" id="JACMSC010000015">
    <property type="protein sequence ID" value="KAG6484617.1"/>
    <property type="molecule type" value="Genomic_DNA"/>
</dbReference>
<evidence type="ECO:0000256" key="5">
    <source>
        <dbReference type="ARBA" id="ARBA00023242"/>
    </source>
</evidence>
<dbReference type="Pfam" id="PF04844">
    <property type="entry name" value="Ovate"/>
    <property type="match status" value="1"/>
</dbReference>
<dbReference type="PROSITE" id="PS51754">
    <property type="entry name" value="OVATE"/>
    <property type="match status" value="1"/>
</dbReference>
<dbReference type="GO" id="GO:0045892">
    <property type="term" value="P:negative regulation of DNA-templated transcription"/>
    <property type="evidence" value="ECO:0007669"/>
    <property type="project" value="UniProtKB-UniRule"/>
</dbReference>
<proteinExistence type="predicted"/>
<evidence type="ECO:0000256" key="3">
    <source>
        <dbReference type="ARBA" id="ARBA00023015"/>
    </source>
</evidence>
<comment type="caution">
    <text evidence="9">The sequence shown here is derived from an EMBL/GenBank/DDBJ whole genome shotgun (WGS) entry which is preliminary data.</text>
</comment>
<keyword evidence="10" id="KW-1185">Reference proteome</keyword>
<evidence type="ECO:0000313" key="10">
    <source>
        <dbReference type="Proteomes" id="UP000734854"/>
    </source>
</evidence>
<dbReference type="Proteomes" id="UP000734854">
    <property type="component" value="Unassembled WGS sequence"/>
</dbReference>
<feature type="compositionally biased region" description="Basic and acidic residues" evidence="7">
    <location>
        <begin position="56"/>
        <end position="67"/>
    </location>
</feature>
<feature type="domain" description="OVATE" evidence="8">
    <location>
        <begin position="116"/>
        <end position="175"/>
    </location>
</feature>
<keyword evidence="4 6" id="KW-0804">Transcription</keyword>
<dbReference type="PANTHER" id="PTHR33057">
    <property type="entry name" value="TRANSCRIPTION REPRESSOR OFP7-RELATED"/>
    <property type="match status" value="1"/>
</dbReference>
<keyword evidence="2 6" id="KW-0678">Repressor</keyword>
<evidence type="ECO:0000259" key="8">
    <source>
        <dbReference type="PROSITE" id="PS51754"/>
    </source>
</evidence>
<dbReference type="GO" id="GO:0005634">
    <property type="term" value="C:nucleus"/>
    <property type="evidence" value="ECO:0007669"/>
    <property type="project" value="UniProtKB-SubCell"/>
</dbReference>
<reference evidence="9 10" key="1">
    <citation type="submission" date="2020-08" db="EMBL/GenBank/DDBJ databases">
        <title>Plant Genome Project.</title>
        <authorList>
            <person name="Zhang R.-G."/>
        </authorList>
    </citation>
    <scope>NUCLEOTIDE SEQUENCE [LARGE SCALE GENOMIC DNA]</scope>
    <source>
        <tissue evidence="9">Rhizome</tissue>
    </source>
</reference>
<evidence type="ECO:0000256" key="6">
    <source>
        <dbReference type="RuleBase" id="RU367028"/>
    </source>
</evidence>
<comment type="function">
    <text evidence="6">Transcriptional repressor that regulates multiple aspects of plant growth and development.</text>
</comment>
<accession>A0A8J5FCR1</accession>
<dbReference type="NCBIfam" id="TIGR01568">
    <property type="entry name" value="A_thal_3678"/>
    <property type="match status" value="1"/>
</dbReference>
<dbReference type="InterPro" id="IPR038933">
    <property type="entry name" value="Ovate"/>
</dbReference>
<dbReference type="OrthoDB" id="767084at2759"/>
<evidence type="ECO:0000256" key="7">
    <source>
        <dbReference type="SAM" id="MobiDB-lite"/>
    </source>
</evidence>
<keyword evidence="3 6" id="KW-0805">Transcription regulation</keyword>
<evidence type="ECO:0000256" key="1">
    <source>
        <dbReference type="ARBA" id="ARBA00004123"/>
    </source>
</evidence>
<protein>
    <recommendedName>
        <fullName evidence="6">Transcription repressor</fullName>
    </recommendedName>
    <alternativeName>
        <fullName evidence="6">Ovate family protein</fullName>
    </alternativeName>
</protein>
<dbReference type="AlphaFoldDB" id="A0A8J5FCR1"/>